<proteinExistence type="predicted"/>
<dbReference type="Proteomes" id="UP000324091">
    <property type="component" value="Unassembled WGS sequence"/>
</dbReference>
<dbReference type="Pfam" id="PF17919">
    <property type="entry name" value="RT_RNaseH_2"/>
    <property type="match status" value="1"/>
</dbReference>
<name>A0A5C6MGX9_9TELE</name>
<sequence length="224" mass="24558">MASLVEEFVQSPTEELLDQCTKDQLLKIAEHFGIEITDKKLKETECATVSEVFTACAVTRAMAQAKISAACEKKAEKMPLFIPVPLQSLPHVLAAPQFDKPFILQVDASNVGAGAVLLQEEKSGVNKPVPGSVLGTFFRMTLVDFPALFPCRVTSYRPCLSSFCLPCLFPDNLPAFCPDYDFCLSVSGSCLLTWFRLLRPARTSLLLVPLPEPYNPLTLCGPRA</sequence>
<reference evidence="2 3" key="1">
    <citation type="submission" date="2019-04" db="EMBL/GenBank/DDBJ databases">
        <title>Chromosome genome assembly for Takifugu flavidus.</title>
        <authorList>
            <person name="Xiao S."/>
        </authorList>
    </citation>
    <scope>NUCLEOTIDE SEQUENCE [LARGE SCALE GENOMIC DNA]</scope>
    <source>
        <strain evidence="2">HTHZ2018</strain>
        <tissue evidence="2">Muscle</tissue>
    </source>
</reference>
<dbReference type="SUPFAM" id="SSF56672">
    <property type="entry name" value="DNA/RNA polymerases"/>
    <property type="match status" value="1"/>
</dbReference>
<dbReference type="EMBL" id="RHFK02000530">
    <property type="protein sequence ID" value="TWW53845.1"/>
    <property type="molecule type" value="Genomic_DNA"/>
</dbReference>
<evidence type="ECO:0000259" key="1">
    <source>
        <dbReference type="Pfam" id="PF17919"/>
    </source>
</evidence>
<comment type="caution">
    <text evidence="2">The sequence shown here is derived from an EMBL/GenBank/DDBJ whole genome shotgun (WGS) entry which is preliminary data.</text>
</comment>
<feature type="domain" description="Reverse transcriptase/retrotransposon-derived protein RNase H-like" evidence="1">
    <location>
        <begin position="91"/>
        <end position="129"/>
    </location>
</feature>
<organism evidence="2 3">
    <name type="scientific">Takifugu flavidus</name>
    <name type="common">sansaifugu</name>
    <dbReference type="NCBI Taxonomy" id="433684"/>
    <lineage>
        <taxon>Eukaryota</taxon>
        <taxon>Metazoa</taxon>
        <taxon>Chordata</taxon>
        <taxon>Craniata</taxon>
        <taxon>Vertebrata</taxon>
        <taxon>Euteleostomi</taxon>
        <taxon>Actinopterygii</taxon>
        <taxon>Neopterygii</taxon>
        <taxon>Teleostei</taxon>
        <taxon>Neoteleostei</taxon>
        <taxon>Acanthomorphata</taxon>
        <taxon>Eupercaria</taxon>
        <taxon>Tetraodontiformes</taxon>
        <taxon>Tetradontoidea</taxon>
        <taxon>Tetraodontidae</taxon>
        <taxon>Takifugu</taxon>
    </lineage>
</organism>
<protein>
    <recommendedName>
        <fullName evidence="1">Reverse transcriptase/retrotransposon-derived protein RNase H-like domain-containing protein</fullName>
    </recommendedName>
</protein>
<keyword evidence="3" id="KW-1185">Reference proteome</keyword>
<evidence type="ECO:0000313" key="2">
    <source>
        <dbReference type="EMBL" id="TWW53845.1"/>
    </source>
</evidence>
<gene>
    <name evidence="2" type="ORF">D4764_0220310</name>
</gene>
<accession>A0A5C6MGX9</accession>
<evidence type="ECO:0000313" key="3">
    <source>
        <dbReference type="Proteomes" id="UP000324091"/>
    </source>
</evidence>
<dbReference type="InterPro" id="IPR043502">
    <property type="entry name" value="DNA/RNA_pol_sf"/>
</dbReference>
<dbReference type="AlphaFoldDB" id="A0A5C6MGX9"/>
<dbReference type="InterPro" id="IPR041577">
    <property type="entry name" value="RT_RNaseH_2"/>
</dbReference>